<keyword evidence="2 4" id="KW-0863">Zinc-finger</keyword>
<dbReference type="GO" id="GO:0000978">
    <property type="term" value="F:RNA polymerase II cis-regulatory region sequence-specific DNA binding"/>
    <property type="evidence" value="ECO:0007669"/>
    <property type="project" value="TreeGrafter"/>
</dbReference>
<evidence type="ECO:0000256" key="4">
    <source>
        <dbReference type="PROSITE-ProRule" id="PRU00042"/>
    </source>
</evidence>
<name>A0AAD4LSR3_9AGAM</name>
<dbReference type="PANTHER" id="PTHR23235">
    <property type="entry name" value="KRUEPPEL-LIKE TRANSCRIPTION FACTOR"/>
    <property type="match status" value="1"/>
</dbReference>
<evidence type="ECO:0000256" key="5">
    <source>
        <dbReference type="SAM" id="MobiDB-lite"/>
    </source>
</evidence>
<dbReference type="InterPro" id="IPR013087">
    <property type="entry name" value="Znf_C2H2_type"/>
</dbReference>
<dbReference type="InterPro" id="IPR036236">
    <property type="entry name" value="Znf_C2H2_sf"/>
</dbReference>
<proteinExistence type="predicted"/>
<protein>
    <recommendedName>
        <fullName evidence="6">C2H2-type domain-containing protein</fullName>
    </recommendedName>
</protein>
<feature type="domain" description="C2H2-type" evidence="6">
    <location>
        <begin position="374"/>
        <end position="403"/>
    </location>
</feature>
<comment type="caution">
    <text evidence="7">The sequence shown here is derived from an EMBL/GenBank/DDBJ whole genome shotgun (WGS) entry which is preliminary data.</text>
</comment>
<gene>
    <name evidence="7" type="ORF">EDB92DRAFT_1832972</name>
</gene>
<feature type="region of interest" description="Disordered" evidence="5">
    <location>
        <begin position="136"/>
        <end position="165"/>
    </location>
</feature>
<evidence type="ECO:0000259" key="6">
    <source>
        <dbReference type="PROSITE" id="PS50157"/>
    </source>
</evidence>
<sequence>MTSTPPGNPAYTRAHIPLLSPPFDDSDGLQSNARFDSYSTSTKPRTPQIGLGLVFGGSDFLPHLDGPMNPAVDPLLDSPQLTASPTEAFCLDRFSGPENSSFTTDEADTAAAAGAALDASSSAFSIRDWIIQHSSSPDALSRSPTPPPHTRHVGPTHKAPFEPTEPHADVHLIGVASTLPRTPASIDTAMLADSLARSPLENADGPSESMEKVFLQVVQHLYFNPCFSRVPPVGCLSPGRTSIPGRPSDCAPLCAPEAEVANAQPLDVMYSGSNFRPCAGEPFSTPVDASGGFTGANFLAFSSVLTSPRESSNNDVIVSPDTPMFNMHQGISEYDLQRRASRYRRRYPGKSLDRHWLSRYAGKLNKDGKAIEDYRCYISGCAQLNKRRDHIIVHICSHVNERPFACRHCHMTFLRRNECKRHEAGHSGLKPFVCRLCPSPAARFSRQDLLTRHAKRAHDMAAQEQREKRQLTPEVDGSIRKRARVSALRLCTKQEMYLE</sequence>
<organism evidence="7 8">
    <name type="scientific">Lactarius akahatsu</name>
    <dbReference type="NCBI Taxonomy" id="416441"/>
    <lineage>
        <taxon>Eukaryota</taxon>
        <taxon>Fungi</taxon>
        <taxon>Dikarya</taxon>
        <taxon>Basidiomycota</taxon>
        <taxon>Agaricomycotina</taxon>
        <taxon>Agaricomycetes</taxon>
        <taxon>Russulales</taxon>
        <taxon>Russulaceae</taxon>
        <taxon>Lactarius</taxon>
    </lineage>
</organism>
<dbReference type="Proteomes" id="UP001201163">
    <property type="component" value="Unassembled WGS sequence"/>
</dbReference>
<evidence type="ECO:0000256" key="2">
    <source>
        <dbReference type="ARBA" id="ARBA00022771"/>
    </source>
</evidence>
<dbReference type="AlphaFoldDB" id="A0AAD4LSR3"/>
<evidence type="ECO:0000256" key="1">
    <source>
        <dbReference type="ARBA" id="ARBA00022723"/>
    </source>
</evidence>
<accession>A0AAD4LSR3</accession>
<keyword evidence="8" id="KW-1185">Reference proteome</keyword>
<feature type="domain" description="C2H2-type" evidence="6">
    <location>
        <begin position="404"/>
        <end position="431"/>
    </location>
</feature>
<dbReference type="EMBL" id="JAKELL010000004">
    <property type="protein sequence ID" value="KAH8999202.1"/>
    <property type="molecule type" value="Genomic_DNA"/>
</dbReference>
<dbReference type="PROSITE" id="PS00028">
    <property type="entry name" value="ZINC_FINGER_C2H2_1"/>
    <property type="match status" value="1"/>
</dbReference>
<dbReference type="GO" id="GO:0000981">
    <property type="term" value="F:DNA-binding transcription factor activity, RNA polymerase II-specific"/>
    <property type="evidence" value="ECO:0007669"/>
    <property type="project" value="TreeGrafter"/>
</dbReference>
<evidence type="ECO:0000256" key="3">
    <source>
        <dbReference type="ARBA" id="ARBA00022833"/>
    </source>
</evidence>
<dbReference type="SMART" id="SM00355">
    <property type="entry name" value="ZnF_C2H2"/>
    <property type="match status" value="3"/>
</dbReference>
<dbReference type="Gene3D" id="3.30.160.60">
    <property type="entry name" value="Classic Zinc Finger"/>
    <property type="match status" value="1"/>
</dbReference>
<keyword evidence="3" id="KW-0862">Zinc</keyword>
<dbReference type="GO" id="GO:0008270">
    <property type="term" value="F:zinc ion binding"/>
    <property type="evidence" value="ECO:0007669"/>
    <property type="project" value="UniProtKB-KW"/>
</dbReference>
<dbReference type="PROSITE" id="PS50157">
    <property type="entry name" value="ZINC_FINGER_C2H2_2"/>
    <property type="match status" value="2"/>
</dbReference>
<evidence type="ECO:0000313" key="7">
    <source>
        <dbReference type="EMBL" id="KAH8999202.1"/>
    </source>
</evidence>
<keyword evidence="1" id="KW-0479">Metal-binding</keyword>
<dbReference type="PANTHER" id="PTHR23235:SF120">
    <property type="entry name" value="KRUPPEL-LIKE FACTOR 15"/>
    <property type="match status" value="1"/>
</dbReference>
<evidence type="ECO:0000313" key="8">
    <source>
        <dbReference type="Proteomes" id="UP001201163"/>
    </source>
</evidence>
<dbReference type="SUPFAM" id="SSF57667">
    <property type="entry name" value="beta-beta-alpha zinc fingers"/>
    <property type="match status" value="1"/>
</dbReference>
<reference evidence="7" key="1">
    <citation type="submission" date="2022-01" db="EMBL/GenBank/DDBJ databases">
        <title>Comparative genomics reveals a dynamic genome evolution in the ectomycorrhizal milk-cap (Lactarius) mushrooms.</title>
        <authorList>
            <consortium name="DOE Joint Genome Institute"/>
            <person name="Lebreton A."/>
            <person name="Tang N."/>
            <person name="Kuo A."/>
            <person name="LaButti K."/>
            <person name="Drula E."/>
            <person name="Barry K."/>
            <person name="Clum A."/>
            <person name="Lipzen A."/>
            <person name="Mousain D."/>
            <person name="Ng V."/>
            <person name="Wang R."/>
            <person name="Wang X."/>
            <person name="Dai Y."/>
            <person name="Henrissat B."/>
            <person name="Grigoriev I.V."/>
            <person name="Guerin-Laguette A."/>
            <person name="Yu F."/>
            <person name="Martin F.M."/>
        </authorList>
    </citation>
    <scope>NUCLEOTIDE SEQUENCE</scope>
    <source>
        <strain evidence="7">QP</strain>
    </source>
</reference>